<dbReference type="PANTHER" id="PTHR32347:SF29">
    <property type="entry name" value="UPF0194 MEMBRANE PROTEIN YBHG"/>
    <property type="match status" value="1"/>
</dbReference>
<feature type="compositionally biased region" description="Low complexity" evidence="3">
    <location>
        <begin position="35"/>
        <end position="50"/>
    </location>
</feature>
<accession>A0ABP4P1D6</accession>
<reference evidence="7" key="1">
    <citation type="journal article" date="2019" name="Int. J. Syst. Evol. Microbiol.">
        <title>The Global Catalogue of Microorganisms (GCM) 10K type strain sequencing project: providing services to taxonomists for standard genome sequencing and annotation.</title>
        <authorList>
            <consortium name="The Broad Institute Genomics Platform"/>
            <consortium name="The Broad Institute Genome Sequencing Center for Infectious Disease"/>
            <person name="Wu L."/>
            <person name="Ma J."/>
        </authorList>
    </citation>
    <scope>NUCLEOTIDE SEQUENCE [LARGE SCALE GENOMIC DNA]</scope>
    <source>
        <strain evidence="7">JCM 15572</strain>
    </source>
</reference>
<evidence type="ECO:0000256" key="4">
    <source>
        <dbReference type="SAM" id="SignalP"/>
    </source>
</evidence>
<evidence type="ECO:0000256" key="1">
    <source>
        <dbReference type="ARBA" id="ARBA00004196"/>
    </source>
</evidence>
<dbReference type="InterPro" id="IPR050465">
    <property type="entry name" value="UPF0194_transport"/>
</dbReference>
<feature type="domain" description="Peptidoglycan binding-like" evidence="5">
    <location>
        <begin position="128"/>
        <end position="173"/>
    </location>
</feature>
<evidence type="ECO:0000256" key="3">
    <source>
        <dbReference type="SAM" id="MobiDB-lite"/>
    </source>
</evidence>
<gene>
    <name evidence="6" type="ORF">GCM10009804_30290</name>
</gene>
<evidence type="ECO:0000256" key="2">
    <source>
        <dbReference type="ARBA" id="ARBA00023054"/>
    </source>
</evidence>
<sequence>MRRRPFVRTTVIVLALGAVGAAGAVAATGVLGTGSGSTSSATASTPSSTAEVKQTTLTRTETVDGSLGYGGTTPVQVAGQAAGTLTWLPAAGQVLTRGEPVYSVDAKKVPLLYGATPLYRTLTVGSEGPDVTMLEQNLSALGYTGFTVDHEYTARTATAVRAWQEALGRKETGTIAPGEVVVASGPKRVAVVNGILGTPAGGAVLTWTGTGRVVTVELETQYEDLIKVGAKAIVELPDGTEVEAVVASIGTTATAKSGASGDSSTVTLPVTLTVADQKKLGRYQAAPVNVTVAAESRRNILAVPVNALVAREGGGYAVQAVTGSGVEYKPVKLGMFADGLVEISGAGITKGLKVGIPE</sequence>
<dbReference type="SUPFAM" id="SSF47090">
    <property type="entry name" value="PGBD-like"/>
    <property type="match status" value="1"/>
</dbReference>
<dbReference type="InterPro" id="IPR036366">
    <property type="entry name" value="PGBDSf"/>
</dbReference>
<dbReference type="Gene3D" id="1.10.101.10">
    <property type="entry name" value="PGBD-like superfamily/PGBD"/>
    <property type="match status" value="1"/>
</dbReference>
<dbReference type="InterPro" id="IPR002477">
    <property type="entry name" value="Peptidoglycan-bd-like"/>
</dbReference>
<organism evidence="6 7">
    <name type="scientific">Kribbella hippodromi</name>
    <dbReference type="NCBI Taxonomy" id="434347"/>
    <lineage>
        <taxon>Bacteria</taxon>
        <taxon>Bacillati</taxon>
        <taxon>Actinomycetota</taxon>
        <taxon>Actinomycetes</taxon>
        <taxon>Propionibacteriales</taxon>
        <taxon>Kribbellaceae</taxon>
        <taxon>Kribbella</taxon>
    </lineage>
</organism>
<protein>
    <submittedName>
        <fullName evidence="6">Peptidoglycan-binding protein</fullName>
    </submittedName>
</protein>
<dbReference type="RefSeq" id="WP_344234128.1">
    <property type="nucleotide sequence ID" value="NZ_BAAAPH010000008.1"/>
</dbReference>
<dbReference type="Proteomes" id="UP001501705">
    <property type="component" value="Unassembled WGS sequence"/>
</dbReference>
<proteinExistence type="predicted"/>
<name>A0ABP4P1D6_9ACTN</name>
<feature type="chain" id="PRO_5047006943" evidence="4">
    <location>
        <begin position="27"/>
        <end position="358"/>
    </location>
</feature>
<comment type="caution">
    <text evidence="6">The sequence shown here is derived from an EMBL/GenBank/DDBJ whole genome shotgun (WGS) entry which is preliminary data.</text>
</comment>
<dbReference type="PANTHER" id="PTHR32347">
    <property type="entry name" value="EFFLUX SYSTEM COMPONENT YKNX-RELATED"/>
    <property type="match status" value="1"/>
</dbReference>
<dbReference type="Gene3D" id="2.40.420.20">
    <property type="match status" value="1"/>
</dbReference>
<keyword evidence="4" id="KW-0732">Signal</keyword>
<dbReference type="EMBL" id="BAAAPH010000008">
    <property type="protein sequence ID" value="GAA1571886.1"/>
    <property type="molecule type" value="Genomic_DNA"/>
</dbReference>
<evidence type="ECO:0000259" key="5">
    <source>
        <dbReference type="Pfam" id="PF01471"/>
    </source>
</evidence>
<evidence type="ECO:0000313" key="6">
    <source>
        <dbReference type="EMBL" id="GAA1571886.1"/>
    </source>
</evidence>
<dbReference type="Pfam" id="PF01471">
    <property type="entry name" value="PG_binding_1"/>
    <property type="match status" value="1"/>
</dbReference>
<feature type="signal peptide" evidence="4">
    <location>
        <begin position="1"/>
        <end position="26"/>
    </location>
</feature>
<evidence type="ECO:0000313" key="7">
    <source>
        <dbReference type="Proteomes" id="UP001501705"/>
    </source>
</evidence>
<keyword evidence="2" id="KW-0175">Coiled coil</keyword>
<feature type="region of interest" description="Disordered" evidence="3">
    <location>
        <begin position="35"/>
        <end position="55"/>
    </location>
</feature>
<comment type="subcellular location">
    <subcellularLocation>
        <location evidence="1">Cell envelope</location>
    </subcellularLocation>
</comment>
<keyword evidence="7" id="KW-1185">Reference proteome</keyword>
<dbReference type="InterPro" id="IPR036365">
    <property type="entry name" value="PGBD-like_sf"/>
</dbReference>